<protein>
    <submittedName>
        <fullName evidence="3">WD repeat-containing protein</fullName>
    </submittedName>
</protein>
<evidence type="ECO:0000256" key="1">
    <source>
        <dbReference type="PROSITE-ProRule" id="PRU00221"/>
    </source>
</evidence>
<dbReference type="Proteomes" id="UP000693970">
    <property type="component" value="Unassembled WGS sequence"/>
</dbReference>
<dbReference type="PROSITE" id="PS00678">
    <property type="entry name" value="WD_REPEATS_1"/>
    <property type="match status" value="1"/>
</dbReference>
<gene>
    <name evidence="3" type="ORF">IV203_018637</name>
</gene>
<dbReference type="PANTHER" id="PTHR44666:SF1">
    <property type="entry name" value="WD REPEAT-CONTAINING PROTEIN 53"/>
    <property type="match status" value="1"/>
</dbReference>
<dbReference type="EMBL" id="JAGRRH010000003">
    <property type="protein sequence ID" value="KAG7372494.1"/>
    <property type="molecule type" value="Genomic_DNA"/>
</dbReference>
<feature type="repeat" description="WD" evidence="1">
    <location>
        <begin position="347"/>
        <end position="385"/>
    </location>
</feature>
<dbReference type="PROSITE" id="PS50082">
    <property type="entry name" value="WD_REPEATS_2"/>
    <property type="match status" value="2"/>
</dbReference>
<feature type="repeat" description="WD" evidence="1">
    <location>
        <begin position="55"/>
        <end position="78"/>
    </location>
</feature>
<reference evidence="3" key="1">
    <citation type="journal article" date="2021" name="Sci. Rep.">
        <title>Diploid genomic architecture of Nitzschia inconspicua, an elite biomass production diatom.</title>
        <authorList>
            <person name="Oliver A."/>
            <person name="Podell S."/>
            <person name="Pinowska A."/>
            <person name="Traller J.C."/>
            <person name="Smith S.R."/>
            <person name="McClure R."/>
            <person name="Beliaev A."/>
            <person name="Bohutskyi P."/>
            <person name="Hill E.A."/>
            <person name="Rabines A."/>
            <person name="Zheng H."/>
            <person name="Allen L.Z."/>
            <person name="Kuo A."/>
            <person name="Grigoriev I.V."/>
            <person name="Allen A.E."/>
            <person name="Hazlebeck D."/>
            <person name="Allen E.E."/>
        </authorList>
    </citation>
    <scope>NUCLEOTIDE SEQUENCE</scope>
    <source>
        <strain evidence="3">Hildebrandi</strain>
    </source>
</reference>
<feature type="region of interest" description="Disordered" evidence="2">
    <location>
        <begin position="167"/>
        <end position="191"/>
    </location>
</feature>
<dbReference type="Pfam" id="PF00400">
    <property type="entry name" value="WD40"/>
    <property type="match status" value="2"/>
</dbReference>
<keyword evidence="1" id="KW-0853">WD repeat</keyword>
<dbReference type="InterPro" id="IPR019775">
    <property type="entry name" value="WD40_repeat_CS"/>
</dbReference>
<evidence type="ECO:0000313" key="4">
    <source>
        <dbReference type="Proteomes" id="UP000693970"/>
    </source>
</evidence>
<accession>A0A9K3Q8V2</accession>
<dbReference type="InterPro" id="IPR042453">
    <property type="entry name" value="WDR53"/>
</dbReference>
<evidence type="ECO:0000256" key="2">
    <source>
        <dbReference type="SAM" id="MobiDB-lite"/>
    </source>
</evidence>
<dbReference type="OrthoDB" id="2161379at2759"/>
<sequence length="481" mass="52699">MNISEKVGEGILATTLKGHQGSVLCLDVSSPCRRDDTNQLKSSNTTSLTATCSFLLLSGSEDHTARLWDLREHRKRACLCVQTFGDVLSAMFAPNCGVDLSNEHVVSPFGLDCTIYLAVENSVLEYDLRHTKAPIVREATRNLGTVLQHQDEVNQISLAYGCIHHPQQQKQQQQQSKKHFKKGRKGSKLTNNTATIDDSSLYLAACDDAGTVRFMDIKNTTTSSILHHDPKGVAVVPTCAFRPRSQSKGIMRIAAGLEVVSGGSDCKINLWDLSRPKKPISYFTIENVSSINSDGHTSKPQVCNPPLVHSLAWSASGQSLAAGLGNGSIGIFTVDNRRLVQTGLIDEDSHNASVVSVVYSDFSQDSAERILCSAGSDGTILFWDVGSREWSDEGWEQDETNDSQQAMGEKADIAGIFAESLSMKEERPRKGFGKTRKLFDIPHGRKLNWVTKATSPSNNKRDTIFVADTSTEITCYSIPMR</sequence>
<organism evidence="3 4">
    <name type="scientific">Nitzschia inconspicua</name>
    <dbReference type="NCBI Taxonomy" id="303405"/>
    <lineage>
        <taxon>Eukaryota</taxon>
        <taxon>Sar</taxon>
        <taxon>Stramenopiles</taxon>
        <taxon>Ochrophyta</taxon>
        <taxon>Bacillariophyta</taxon>
        <taxon>Bacillariophyceae</taxon>
        <taxon>Bacillariophycidae</taxon>
        <taxon>Bacillariales</taxon>
        <taxon>Bacillariaceae</taxon>
        <taxon>Nitzschia</taxon>
    </lineage>
</organism>
<dbReference type="AlphaFoldDB" id="A0A9K3Q8V2"/>
<dbReference type="PANTHER" id="PTHR44666">
    <property type="entry name" value="WD REPEAT-CONTAINING PROTEIN 53"/>
    <property type="match status" value="1"/>
</dbReference>
<dbReference type="InterPro" id="IPR001680">
    <property type="entry name" value="WD40_rpt"/>
</dbReference>
<reference evidence="3" key="2">
    <citation type="submission" date="2021-04" db="EMBL/GenBank/DDBJ databases">
        <authorList>
            <person name="Podell S."/>
        </authorList>
    </citation>
    <scope>NUCLEOTIDE SEQUENCE</scope>
    <source>
        <strain evidence="3">Hildebrandi</strain>
    </source>
</reference>
<name>A0A9K3Q8V2_9STRA</name>
<dbReference type="SMART" id="SM00320">
    <property type="entry name" value="WD40"/>
    <property type="match status" value="5"/>
</dbReference>
<proteinExistence type="predicted"/>
<comment type="caution">
    <text evidence="3">The sequence shown here is derived from an EMBL/GenBank/DDBJ whole genome shotgun (WGS) entry which is preliminary data.</text>
</comment>
<keyword evidence="4" id="KW-1185">Reference proteome</keyword>
<feature type="compositionally biased region" description="Basic residues" evidence="2">
    <location>
        <begin position="176"/>
        <end position="187"/>
    </location>
</feature>
<evidence type="ECO:0000313" key="3">
    <source>
        <dbReference type="EMBL" id="KAG7372494.1"/>
    </source>
</evidence>